<reference evidence="2" key="2">
    <citation type="submission" date="2018-05" db="EMBL/GenBank/DDBJ databases">
        <title>OgluRS3 (Oryza glumaepatula Reference Sequence Version 3).</title>
        <authorList>
            <person name="Zhang J."/>
            <person name="Kudrna D."/>
            <person name="Lee S."/>
            <person name="Talag J."/>
            <person name="Welchert J."/>
            <person name="Wing R.A."/>
        </authorList>
    </citation>
    <scope>NUCLEOTIDE SEQUENCE [LARGE SCALE GENOMIC DNA]</scope>
</reference>
<dbReference type="AlphaFoldDB" id="A0A0E0B7B9"/>
<evidence type="ECO:0000313" key="3">
    <source>
        <dbReference type="Proteomes" id="UP000026961"/>
    </source>
</evidence>
<feature type="region of interest" description="Disordered" evidence="1">
    <location>
        <begin position="23"/>
        <end position="60"/>
    </location>
</feature>
<dbReference type="EnsemblPlants" id="OGLUM10G01010.1">
    <property type="protein sequence ID" value="OGLUM10G01010.1"/>
    <property type="gene ID" value="OGLUM10G01010"/>
</dbReference>
<dbReference type="Gramene" id="OGLUM10G01010.1">
    <property type="protein sequence ID" value="OGLUM10G01010.1"/>
    <property type="gene ID" value="OGLUM10G01010"/>
</dbReference>
<accession>A0A0E0B7B9</accession>
<keyword evidence="3" id="KW-1185">Reference proteome</keyword>
<dbReference type="Proteomes" id="UP000026961">
    <property type="component" value="Chromosome 10"/>
</dbReference>
<protein>
    <submittedName>
        <fullName evidence="2">Uncharacterized protein</fullName>
    </submittedName>
</protein>
<evidence type="ECO:0000313" key="2">
    <source>
        <dbReference type="EnsemblPlants" id="OGLUM10G01010.1"/>
    </source>
</evidence>
<name>A0A0E0B7B9_9ORYZ</name>
<organism evidence="2">
    <name type="scientific">Oryza glumipatula</name>
    <dbReference type="NCBI Taxonomy" id="40148"/>
    <lineage>
        <taxon>Eukaryota</taxon>
        <taxon>Viridiplantae</taxon>
        <taxon>Streptophyta</taxon>
        <taxon>Embryophyta</taxon>
        <taxon>Tracheophyta</taxon>
        <taxon>Spermatophyta</taxon>
        <taxon>Magnoliopsida</taxon>
        <taxon>Liliopsida</taxon>
        <taxon>Poales</taxon>
        <taxon>Poaceae</taxon>
        <taxon>BOP clade</taxon>
        <taxon>Oryzoideae</taxon>
        <taxon>Oryzeae</taxon>
        <taxon>Oryzinae</taxon>
        <taxon>Oryza</taxon>
    </lineage>
</organism>
<reference evidence="2" key="1">
    <citation type="submission" date="2015-04" db="UniProtKB">
        <authorList>
            <consortium name="EnsemblPlants"/>
        </authorList>
    </citation>
    <scope>IDENTIFICATION</scope>
</reference>
<sequence>MLHEHEKVAAGELVQSALTVDHRNQPEPPAASSQQIGPELTAASAKGGWGGGGESSSLISSIPSSATAASLLCLKGRVVEIEMNRKEEICAGTPRDLSHLTTVISAHCVVGQRQKDGLGGAGLQWLGFRPGDAIARATLGRVHKKDKQFNLSET</sequence>
<dbReference type="HOGENOM" id="CLU_1707035_0_0_1"/>
<evidence type="ECO:0000256" key="1">
    <source>
        <dbReference type="SAM" id="MobiDB-lite"/>
    </source>
</evidence>
<proteinExistence type="predicted"/>